<dbReference type="EC" id="4.3.1.19" evidence="3"/>
<dbReference type="InterPro" id="IPR002912">
    <property type="entry name" value="ACT_dom"/>
</dbReference>
<dbReference type="GO" id="GO:0009097">
    <property type="term" value="P:isoleucine biosynthetic process"/>
    <property type="evidence" value="ECO:0007669"/>
    <property type="project" value="TreeGrafter"/>
</dbReference>
<evidence type="ECO:0000256" key="4">
    <source>
        <dbReference type="ARBA" id="ARBA00022898"/>
    </source>
</evidence>
<keyword evidence="5 7" id="KW-0456">Lyase</keyword>
<dbReference type="PANTHER" id="PTHR48078:SF6">
    <property type="entry name" value="L-THREONINE DEHYDRATASE CATABOLIC TDCB"/>
    <property type="match status" value="1"/>
</dbReference>
<evidence type="ECO:0000256" key="5">
    <source>
        <dbReference type="ARBA" id="ARBA00023239"/>
    </source>
</evidence>
<protein>
    <recommendedName>
        <fullName evidence="3">threonine ammonia-lyase</fullName>
        <ecNumber evidence="3">4.3.1.19</ecNumber>
    </recommendedName>
</protein>
<dbReference type="PANTHER" id="PTHR48078">
    <property type="entry name" value="THREONINE DEHYDRATASE, MITOCHONDRIAL-RELATED"/>
    <property type="match status" value="1"/>
</dbReference>
<evidence type="ECO:0000256" key="1">
    <source>
        <dbReference type="ARBA" id="ARBA00001933"/>
    </source>
</evidence>
<evidence type="ECO:0000256" key="3">
    <source>
        <dbReference type="ARBA" id="ARBA00012096"/>
    </source>
</evidence>
<dbReference type="CDD" id="cd04886">
    <property type="entry name" value="ACT_ThrD-II-like"/>
    <property type="match status" value="1"/>
</dbReference>
<proteinExistence type="inferred from homology"/>
<feature type="domain" description="ACT" evidence="6">
    <location>
        <begin position="344"/>
        <end position="422"/>
    </location>
</feature>
<dbReference type="InterPro" id="IPR036052">
    <property type="entry name" value="TrpB-like_PALP_sf"/>
</dbReference>
<name>A0A843AJE8_9CREN</name>
<dbReference type="Gene3D" id="3.30.70.260">
    <property type="match status" value="1"/>
</dbReference>
<keyword evidence="4" id="KW-0663">Pyridoxal phosphate</keyword>
<dbReference type="InterPro" id="IPR005789">
    <property type="entry name" value="Thr_deHydtase_catblc"/>
</dbReference>
<dbReference type="RefSeq" id="WP_193803967.1">
    <property type="nucleotide sequence ID" value="NZ_JADEZV010000004.1"/>
</dbReference>
<dbReference type="GO" id="GO:0003941">
    <property type="term" value="F:L-serine ammonia-lyase activity"/>
    <property type="evidence" value="ECO:0007669"/>
    <property type="project" value="TreeGrafter"/>
</dbReference>
<sequence>MKEKILLWRDKVLGKLVDNVWENILEAEKVLSGVIHKTPVDYSATFSKMTGNKLYFKLENMQKTGSFKVRGAYYKIFKHKDEIKGKGVIAASSGNHAQGVAFASNSLGIKSTIVMPEITPAFKVNATRNYGAEVVLYGKVYDEAYKKSIEISQQTGSVFIHPFNDIEIMGGQGTIGLEIASQLSDIDMVLVPVGGGGLISGIGTAIKKLKPSTKVIAVEPKNAPKYYVSRKNGKIETIEPLPSLADGVVTKGVGDLTFEVMSEVVDDVVVVDENSIATAIYLMLERSKIMVEGAGALPLAAMLEGYYNNMNKKIALVVSGGNIDLTMLYRIIMKGLSSIGRIVVLKVLTKDQPGELAKILNVLYKYKCNIVEVKHDRFSLRSPVGFASVEVIFEVPDIAVVERLKKDLIEMGIEVENSEHSK</sequence>
<gene>
    <name evidence="7" type="ORF">IOK49_05755</name>
</gene>
<evidence type="ECO:0000256" key="2">
    <source>
        <dbReference type="ARBA" id="ARBA00010869"/>
    </source>
</evidence>
<comment type="similarity">
    <text evidence="2">Belongs to the serine/threonine dehydratase family.</text>
</comment>
<dbReference type="CDD" id="cd01562">
    <property type="entry name" value="Thr-dehyd"/>
    <property type="match status" value="1"/>
</dbReference>
<dbReference type="InterPro" id="IPR045865">
    <property type="entry name" value="ACT-like_dom_sf"/>
</dbReference>
<dbReference type="NCBIfam" id="TIGR01127">
    <property type="entry name" value="ilvA_1Cterm"/>
    <property type="match status" value="1"/>
</dbReference>
<dbReference type="InterPro" id="IPR050147">
    <property type="entry name" value="Ser/Thr_Dehydratase"/>
</dbReference>
<dbReference type="AlphaFoldDB" id="A0A843AJE8"/>
<comment type="cofactor">
    <cofactor evidence="1">
        <name>pyridoxal 5'-phosphate</name>
        <dbReference type="ChEBI" id="CHEBI:597326"/>
    </cofactor>
</comment>
<dbReference type="Proteomes" id="UP000652307">
    <property type="component" value="Unassembled WGS sequence"/>
</dbReference>
<dbReference type="EMBL" id="JADEZV010000004">
    <property type="protein sequence ID" value="MBE9391570.1"/>
    <property type="molecule type" value="Genomic_DNA"/>
</dbReference>
<dbReference type="InterPro" id="IPR044561">
    <property type="entry name" value="ACT_ThrD-II-like"/>
</dbReference>
<evidence type="ECO:0000313" key="8">
    <source>
        <dbReference type="Proteomes" id="UP000652307"/>
    </source>
</evidence>
<dbReference type="Pfam" id="PF00291">
    <property type="entry name" value="PALP"/>
    <property type="match status" value="1"/>
</dbReference>
<dbReference type="Gene3D" id="3.40.50.1100">
    <property type="match status" value="2"/>
</dbReference>
<dbReference type="SUPFAM" id="SSF53686">
    <property type="entry name" value="Tryptophan synthase beta subunit-like PLP-dependent enzymes"/>
    <property type="match status" value="1"/>
</dbReference>
<dbReference type="GO" id="GO:0004794">
    <property type="term" value="F:threonine deaminase activity"/>
    <property type="evidence" value="ECO:0007669"/>
    <property type="project" value="UniProtKB-EC"/>
</dbReference>
<dbReference type="FunFam" id="3.40.50.1100:FF:000007">
    <property type="entry name" value="L-threonine dehydratase catabolic TdcB"/>
    <property type="match status" value="1"/>
</dbReference>
<dbReference type="SUPFAM" id="SSF55021">
    <property type="entry name" value="ACT-like"/>
    <property type="match status" value="1"/>
</dbReference>
<accession>A0A843AJE8</accession>
<comment type="caution">
    <text evidence="7">The sequence shown here is derived from an EMBL/GenBank/DDBJ whole genome shotgun (WGS) entry which is preliminary data.</text>
</comment>
<dbReference type="InterPro" id="IPR001926">
    <property type="entry name" value="TrpB-like_PALP"/>
</dbReference>
<dbReference type="GO" id="GO:0006565">
    <property type="term" value="P:L-serine catabolic process"/>
    <property type="evidence" value="ECO:0007669"/>
    <property type="project" value="TreeGrafter"/>
</dbReference>
<dbReference type="PROSITE" id="PS51671">
    <property type="entry name" value="ACT"/>
    <property type="match status" value="1"/>
</dbReference>
<evidence type="ECO:0000259" key="6">
    <source>
        <dbReference type="PROSITE" id="PS51671"/>
    </source>
</evidence>
<dbReference type="GO" id="GO:0006567">
    <property type="term" value="P:L-threonine catabolic process"/>
    <property type="evidence" value="ECO:0007669"/>
    <property type="project" value="InterPro"/>
</dbReference>
<reference evidence="7" key="1">
    <citation type="submission" date="2020-10" db="EMBL/GenBank/DDBJ databases">
        <title>Fervidococcus fontis strain 3639Fd - the first crenarchaeon capable of growth on lipids.</title>
        <authorList>
            <person name="Kochetkova T.V."/>
            <person name="Elcheninov A.G."/>
            <person name="Toschakov S.V."/>
            <person name="Kublanov I.V."/>
        </authorList>
    </citation>
    <scope>NUCLEOTIDE SEQUENCE</scope>
    <source>
        <strain evidence="7">3639Fd</strain>
    </source>
</reference>
<evidence type="ECO:0000313" key="7">
    <source>
        <dbReference type="EMBL" id="MBE9391570.1"/>
    </source>
</evidence>
<organism evidence="7 8">
    <name type="scientific">Fervidicoccus fontis</name>
    <dbReference type="NCBI Taxonomy" id="683846"/>
    <lineage>
        <taxon>Archaea</taxon>
        <taxon>Thermoproteota</taxon>
        <taxon>Thermoprotei</taxon>
        <taxon>Fervidicoccales</taxon>
        <taxon>Fervidicoccaceae</taxon>
        <taxon>Fervidicoccus</taxon>
    </lineage>
</organism>